<accession>A0A5E4QVJ0</accession>
<feature type="transmembrane region" description="Helical" evidence="1">
    <location>
        <begin position="64"/>
        <end position="90"/>
    </location>
</feature>
<dbReference type="PANTHER" id="PTHR36694">
    <property type="entry name" value="PASIFLORA 1, ISOFORM A-RELATED"/>
    <property type="match status" value="1"/>
</dbReference>
<proteinExistence type="predicted"/>
<feature type="transmembrane region" description="Helical" evidence="1">
    <location>
        <begin position="102"/>
        <end position="122"/>
    </location>
</feature>
<evidence type="ECO:0000313" key="2">
    <source>
        <dbReference type="EMBL" id="VVD01242.1"/>
    </source>
</evidence>
<keyword evidence="1" id="KW-0812">Transmembrane</keyword>
<dbReference type="Proteomes" id="UP000324832">
    <property type="component" value="Unassembled WGS sequence"/>
</dbReference>
<keyword evidence="1" id="KW-0472">Membrane</keyword>
<keyword evidence="1" id="KW-1133">Transmembrane helix</keyword>
<dbReference type="InterPro" id="IPR031720">
    <property type="entry name" value="DUF4728"/>
</dbReference>
<keyword evidence="3" id="KW-1185">Reference proteome</keyword>
<reference evidence="2 3" key="1">
    <citation type="submission" date="2017-07" db="EMBL/GenBank/DDBJ databases">
        <authorList>
            <person name="Talla V."/>
            <person name="Backstrom N."/>
        </authorList>
    </citation>
    <scope>NUCLEOTIDE SEQUENCE [LARGE SCALE GENOMIC DNA]</scope>
</reference>
<feature type="transmembrane region" description="Helical" evidence="1">
    <location>
        <begin position="21"/>
        <end position="52"/>
    </location>
</feature>
<evidence type="ECO:0000256" key="1">
    <source>
        <dbReference type="SAM" id="Phobius"/>
    </source>
</evidence>
<gene>
    <name evidence="2" type="ORF">LSINAPIS_LOCUS11703</name>
</gene>
<dbReference type="Pfam" id="PF15860">
    <property type="entry name" value="DUF4728"/>
    <property type="match status" value="1"/>
</dbReference>
<dbReference type="EMBL" id="FZQP02005255">
    <property type="protein sequence ID" value="VVD01242.1"/>
    <property type="molecule type" value="Genomic_DNA"/>
</dbReference>
<dbReference type="AlphaFoldDB" id="A0A5E4QVJ0"/>
<organism evidence="2 3">
    <name type="scientific">Leptidea sinapis</name>
    <dbReference type="NCBI Taxonomy" id="189913"/>
    <lineage>
        <taxon>Eukaryota</taxon>
        <taxon>Metazoa</taxon>
        <taxon>Ecdysozoa</taxon>
        <taxon>Arthropoda</taxon>
        <taxon>Hexapoda</taxon>
        <taxon>Insecta</taxon>
        <taxon>Pterygota</taxon>
        <taxon>Neoptera</taxon>
        <taxon>Endopterygota</taxon>
        <taxon>Lepidoptera</taxon>
        <taxon>Glossata</taxon>
        <taxon>Ditrysia</taxon>
        <taxon>Papilionoidea</taxon>
        <taxon>Pieridae</taxon>
        <taxon>Dismorphiinae</taxon>
        <taxon>Leptidea</taxon>
    </lineage>
</organism>
<feature type="transmembrane region" description="Helical" evidence="1">
    <location>
        <begin position="134"/>
        <end position="158"/>
    </location>
</feature>
<dbReference type="PANTHER" id="PTHR36694:SF11">
    <property type="entry name" value="LP21121P-RELATED"/>
    <property type="match status" value="1"/>
</dbReference>
<name>A0A5E4QVJ0_9NEOP</name>
<protein>
    <recommendedName>
        <fullName evidence="4">MARVEL domain-containing protein</fullName>
    </recommendedName>
</protein>
<sequence length="183" mass="21116">MKSKFSSSLEMIPRQKSFACLSLKFGSILSGLIIILYSVFALAQCFVAFGMLPTELDPNDWNIIFAYSVVFVLTFTHAFTLFLTALMLAGVIRDKLKLIRPWIVWTSIQVSVSVIMFIFWSTMSVINHTNDSSLMLFIIEFLSLMVRFYMLMIVASFYKQLEEGFEETERLRGAKDFDQWYSA</sequence>
<evidence type="ECO:0000313" key="3">
    <source>
        <dbReference type="Proteomes" id="UP000324832"/>
    </source>
</evidence>
<evidence type="ECO:0008006" key="4">
    <source>
        <dbReference type="Google" id="ProtNLM"/>
    </source>
</evidence>